<reference evidence="1 2" key="1">
    <citation type="journal article" date="2018" name="Nat. Ecol. Evol.">
        <title>Pezizomycetes genomes reveal the molecular basis of ectomycorrhizal truffle lifestyle.</title>
        <authorList>
            <person name="Murat C."/>
            <person name="Payen T."/>
            <person name="Noel B."/>
            <person name="Kuo A."/>
            <person name="Morin E."/>
            <person name="Chen J."/>
            <person name="Kohler A."/>
            <person name="Krizsan K."/>
            <person name="Balestrini R."/>
            <person name="Da Silva C."/>
            <person name="Montanini B."/>
            <person name="Hainaut M."/>
            <person name="Levati E."/>
            <person name="Barry K.W."/>
            <person name="Belfiori B."/>
            <person name="Cichocki N."/>
            <person name="Clum A."/>
            <person name="Dockter R.B."/>
            <person name="Fauchery L."/>
            <person name="Guy J."/>
            <person name="Iotti M."/>
            <person name="Le Tacon F."/>
            <person name="Lindquist E.A."/>
            <person name="Lipzen A."/>
            <person name="Malagnac F."/>
            <person name="Mello A."/>
            <person name="Molinier V."/>
            <person name="Miyauchi S."/>
            <person name="Poulain J."/>
            <person name="Riccioni C."/>
            <person name="Rubini A."/>
            <person name="Sitrit Y."/>
            <person name="Splivallo R."/>
            <person name="Traeger S."/>
            <person name="Wang M."/>
            <person name="Zifcakova L."/>
            <person name="Wipf D."/>
            <person name="Zambonelli A."/>
            <person name="Paolocci F."/>
            <person name="Nowrousian M."/>
            <person name="Ottonello S."/>
            <person name="Baldrian P."/>
            <person name="Spatafora J.W."/>
            <person name="Henrissat B."/>
            <person name="Nagy L.G."/>
            <person name="Aury J.M."/>
            <person name="Wincker P."/>
            <person name="Grigoriev I.V."/>
            <person name="Bonfante P."/>
            <person name="Martin F.M."/>
        </authorList>
    </citation>
    <scope>NUCLEOTIDE SEQUENCE [LARGE SCALE GENOMIC DNA]</scope>
    <source>
        <strain evidence="1 2">120613-1</strain>
    </source>
</reference>
<feature type="non-terminal residue" evidence="1">
    <location>
        <position position="1"/>
    </location>
</feature>
<dbReference type="OrthoDB" id="5393981at2759"/>
<dbReference type="EMBL" id="ML120378">
    <property type="protein sequence ID" value="RPB00677.1"/>
    <property type="molecule type" value="Genomic_DNA"/>
</dbReference>
<name>A0A3N4JR71_9PEZI</name>
<protein>
    <recommendedName>
        <fullName evidence="3">DDE-1 domain-containing protein</fullName>
    </recommendedName>
</protein>
<evidence type="ECO:0000313" key="2">
    <source>
        <dbReference type="Proteomes" id="UP000276215"/>
    </source>
</evidence>
<proteinExistence type="predicted"/>
<dbReference type="PANTHER" id="PTHR35871">
    <property type="entry name" value="EXPRESSED PROTEIN"/>
    <property type="match status" value="1"/>
</dbReference>
<gene>
    <name evidence="1" type="ORF">L873DRAFT_1679187</name>
</gene>
<dbReference type="PANTHER" id="PTHR35871:SF1">
    <property type="entry name" value="CXC1-LIKE CYSTEINE CLUSTER ASSOCIATED WITH KDZ TRANSPOSASES DOMAIN-CONTAINING PROTEIN"/>
    <property type="match status" value="1"/>
</dbReference>
<sequence length="161" mass="18293">DIWWNGDQLVDQVLKLAILVFRSPFPSCQVLFLFDNAMSHVAYSKDTLRASSMNLHPGGGQAHLRAGINSLTGETQAMVMPDRIAKGLQIVFQERGLWRPRFQVHCQRHDGKKNKVCLNGGTCCARALIAKEPDFKAQRSHLEEEVELNSHLVYFFPKYHC</sequence>
<evidence type="ECO:0000313" key="1">
    <source>
        <dbReference type="EMBL" id="RPB00677.1"/>
    </source>
</evidence>
<dbReference type="STRING" id="1336337.A0A3N4JR71"/>
<keyword evidence="2" id="KW-1185">Reference proteome</keyword>
<organism evidence="1 2">
    <name type="scientific">Choiromyces venosus 120613-1</name>
    <dbReference type="NCBI Taxonomy" id="1336337"/>
    <lineage>
        <taxon>Eukaryota</taxon>
        <taxon>Fungi</taxon>
        <taxon>Dikarya</taxon>
        <taxon>Ascomycota</taxon>
        <taxon>Pezizomycotina</taxon>
        <taxon>Pezizomycetes</taxon>
        <taxon>Pezizales</taxon>
        <taxon>Tuberaceae</taxon>
        <taxon>Choiromyces</taxon>
    </lineage>
</organism>
<dbReference type="AlphaFoldDB" id="A0A3N4JR71"/>
<accession>A0A3N4JR71</accession>
<evidence type="ECO:0008006" key="3">
    <source>
        <dbReference type="Google" id="ProtNLM"/>
    </source>
</evidence>
<dbReference type="Proteomes" id="UP000276215">
    <property type="component" value="Unassembled WGS sequence"/>
</dbReference>